<evidence type="ECO:0000313" key="2">
    <source>
        <dbReference type="EMBL" id="EMS49541.1"/>
    </source>
</evidence>
<dbReference type="EMBL" id="KD241920">
    <property type="protein sequence ID" value="EMS49541.1"/>
    <property type="molecule type" value="Genomic_DNA"/>
</dbReference>
<dbReference type="AlphaFoldDB" id="M7YRB5"/>
<sequence length="109" mass="12144">MDFSTATSTASSSIPPLPLSLSLQSTTVPHQIMRLADERTPASKSMVDPQQAEQRHNGEQVGGQYVKRWRPPPPRWMASAGFGHHGNIILFYECLMGMFASNEQRTAMR</sequence>
<dbReference type="OMA" id="QRHNGEQ"/>
<feature type="region of interest" description="Disordered" evidence="1">
    <location>
        <begin position="1"/>
        <end position="20"/>
    </location>
</feature>
<reference evidence="2" key="1">
    <citation type="journal article" date="2013" name="Nature">
        <title>Draft genome of the wheat A-genome progenitor Triticum urartu.</title>
        <authorList>
            <person name="Ling H.Q."/>
            <person name="Zhao S."/>
            <person name="Liu D."/>
            <person name="Wang J."/>
            <person name="Sun H."/>
            <person name="Zhang C."/>
            <person name="Fan H."/>
            <person name="Li D."/>
            <person name="Dong L."/>
            <person name="Tao Y."/>
            <person name="Gao C."/>
            <person name="Wu H."/>
            <person name="Li Y."/>
            <person name="Cui Y."/>
            <person name="Guo X."/>
            <person name="Zheng S."/>
            <person name="Wang B."/>
            <person name="Yu K."/>
            <person name="Liang Q."/>
            <person name="Yang W."/>
            <person name="Lou X."/>
            <person name="Chen J."/>
            <person name="Feng M."/>
            <person name="Jian J."/>
            <person name="Zhang X."/>
            <person name="Luo G."/>
            <person name="Jiang Y."/>
            <person name="Liu J."/>
            <person name="Wang Z."/>
            <person name="Sha Y."/>
            <person name="Zhang B."/>
            <person name="Wu H."/>
            <person name="Tang D."/>
            <person name="Shen Q."/>
            <person name="Xue P."/>
            <person name="Zou S."/>
            <person name="Wang X."/>
            <person name="Liu X."/>
            <person name="Wang F."/>
            <person name="Yang Y."/>
            <person name="An X."/>
            <person name="Dong Z."/>
            <person name="Zhang K."/>
            <person name="Zhang X."/>
            <person name="Luo M.C."/>
            <person name="Dvorak J."/>
            <person name="Tong Y."/>
            <person name="Wang J."/>
            <person name="Yang H."/>
            <person name="Li Z."/>
            <person name="Wang D."/>
            <person name="Zhang A."/>
            <person name="Wang J."/>
        </authorList>
    </citation>
    <scope>NUCLEOTIDE SEQUENCE</scope>
</reference>
<proteinExistence type="predicted"/>
<gene>
    <name evidence="2" type="ORF">TRIUR3_08793</name>
</gene>
<protein>
    <submittedName>
        <fullName evidence="2">Uncharacterized protein</fullName>
    </submittedName>
</protein>
<organism evidence="2">
    <name type="scientific">Triticum urartu</name>
    <name type="common">Red wild einkorn</name>
    <name type="synonym">Crithodium urartu</name>
    <dbReference type="NCBI Taxonomy" id="4572"/>
    <lineage>
        <taxon>Eukaryota</taxon>
        <taxon>Viridiplantae</taxon>
        <taxon>Streptophyta</taxon>
        <taxon>Embryophyta</taxon>
        <taxon>Tracheophyta</taxon>
        <taxon>Spermatophyta</taxon>
        <taxon>Magnoliopsida</taxon>
        <taxon>Liliopsida</taxon>
        <taxon>Poales</taxon>
        <taxon>Poaceae</taxon>
        <taxon>BOP clade</taxon>
        <taxon>Pooideae</taxon>
        <taxon>Triticodae</taxon>
        <taxon>Triticeae</taxon>
        <taxon>Triticinae</taxon>
        <taxon>Triticum</taxon>
    </lineage>
</organism>
<name>M7YRB5_TRIUA</name>
<feature type="region of interest" description="Disordered" evidence="1">
    <location>
        <begin position="37"/>
        <end position="70"/>
    </location>
</feature>
<evidence type="ECO:0000256" key="1">
    <source>
        <dbReference type="SAM" id="MobiDB-lite"/>
    </source>
</evidence>
<accession>M7YRB5</accession>